<dbReference type="EMBL" id="JBHMCT010000016">
    <property type="protein sequence ID" value="MFB9557664.1"/>
    <property type="molecule type" value="Genomic_DNA"/>
</dbReference>
<feature type="region of interest" description="Disordered" evidence="1">
    <location>
        <begin position="71"/>
        <end position="98"/>
    </location>
</feature>
<evidence type="ECO:0000256" key="2">
    <source>
        <dbReference type="SAM" id="SignalP"/>
    </source>
</evidence>
<dbReference type="RefSeq" id="WP_382746045.1">
    <property type="nucleotide sequence ID" value="NZ_JBHMCT010000016.1"/>
</dbReference>
<feature type="compositionally biased region" description="Low complexity" evidence="1">
    <location>
        <begin position="72"/>
        <end position="86"/>
    </location>
</feature>
<evidence type="ECO:0008006" key="5">
    <source>
        <dbReference type="Google" id="ProtNLM"/>
    </source>
</evidence>
<protein>
    <recommendedName>
        <fullName evidence="5">DUF3558 domain-containing protein</fullName>
    </recommendedName>
</protein>
<accession>A0ABV5QWA8</accession>
<dbReference type="PROSITE" id="PS51257">
    <property type="entry name" value="PROKAR_LIPOPROTEIN"/>
    <property type="match status" value="1"/>
</dbReference>
<evidence type="ECO:0000256" key="1">
    <source>
        <dbReference type="SAM" id="MobiDB-lite"/>
    </source>
</evidence>
<evidence type="ECO:0000313" key="4">
    <source>
        <dbReference type="Proteomes" id="UP001589716"/>
    </source>
</evidence>
<proteinExistence type="predicted"/>
<name>A0ABV5QWA8_9ACTN</name>
<dbReference type="Proteomes" id="UP001589716">
    <property type="component" value="Unassembled WGS sequence"/>
</dbReference>
<comment type="caution">
    <text evidence="3">The sequence shown here is derived from an EMBL/GenBank/DDBJ whole genome shotgun (WGS) entry which is preliminary data.</text>
</comment>
<feature type="signal peptide" evidence="2">
    <location>
        <begin position="1"/>
        <end position="21"/>
    </location>
</feature>
<sequence>MKHKIAVVAGTAVLSTLVACGGGGAGAGGPLSVDRLVTLSEEVGKDGAENCPLPYDVEKAAEAAKVGEKIQPGAADAGADDPVATAEGGKKTDPQSPFAGKPGAWVTCSYHVGDESLVIHTAGTEAGSVVNLLLPTTQSASGMSVDEVTAYHQKADKAKPGEAVPTKGGNVVTVRLDSGGKGDVALLLTVGEDDKSKLKPEQVLDLARTFAAQAE</sequence>
<feature type="chain" id="PRO_5045808534" description="DUF3558 domain-containing protein" evidence="2">
    <location>
        <begin position="22"/>
        <end position="215"/>
    </location>
</feature>
<keyword evidence="4" id="KW-1185">Reference proteome</keyword>
<keyword evidence="2" id="KW-0732">Signal</keyword>
<gene>
    <name evidence="3" type="ORF">ACFFTP_26195</name>
</gene>
<reference evidence="3 4" key="1">
    <citation type="submission" date="2024-09" db="EMBL/GenBank/DDBJ databases">
        <authorList>
            <person name="Sun Q."/>
            <person name="Mori K."/>
        </authorList>
    </citation>
    <scope>NUCLEOTIDE SEQUENCE [LARGE SCALE GENOMIC DNA]</scope>
    <source>
        <strain evidence="3 4">JCM 4414</strain>
    </source>
</reference>
<evidence type="ECO:0000313" key="3">
    <source>
        <dbReference type="EMBL" id="MFB9557664.1"/>
    </source>
</evidence>
<organism evidence="3 4">
    <name type="scientific">Streptomyces roseoviridis</name>
    <dbReference type="NCBI Taxonomy" id="67361"/>
    <lineage>
        <taxon>Bacteria</taxon>
        <taxon>Bacillati</taxon>
        <taxon>Actinomycetota</taxon>
        <taxon>Actinomycetes</taxon>
        <taxon>Kitasatosporales</taxon>
        <taxon>Streptomycetaceae</taxon>
        <taxon>Streptomyces</taxon>
    </lineage>
</organism>